<reference evidence="1" key="1">
    <citation type="submission" date="2021-02" db="EMBL/GenBank/DDBJ databases">
        <authorList>
            <person name="Nowell W R."/>
        </authorList>
    </citation>
    <scope>NUCLEOTIDE SEQUENCE</scope>
</reference>
<name>A0A813XJ81_9BILA</name>
<comment type="caution">
    <text evidence="1">The sequence shown here is derived from an EMBL/GenBank/DDBJ whole genome shotgun (WGS) entry which is preliminary data.</text>
</comment>
<evidence type="ECO:0000313" key="3">
    <source>
        <dbReference type="Proteomes" id="UP000663860"/>
    </source>
</evidence>
<dbReference type="EMBL" id="CAJOBB010000450">
    <property type="protein sequence ID" value="CAF3682263.1"/>
    <property type="molecule type" value="Genomic_DNA"/>
</dbReference>
<sequence>MPTTYHTVIQSAPPNNIQCQPIIIQPYTSNNPSVIVIDQEKKDVQHGCHFILWFLSGGLWTPCWLAACFGCCCERPC</sequence>
<proteinExistence type="predicted"/>
<organism evidence="1 3">
    <name type="scientific">Adineta steineri</name>
    <dbReference type="NCBI Taxonomy" id="433720"/>
    <lineage>
        <taxon>Eukaryota</taxon>
        <taxon>Metazoa</taxon>
        <taxon>Spiralia</taxon>
        <taxon>Gnathifera</taxon>
        <taxon>Rotifera</taxon>
        <taxon>Eurotatoria</taxon>
        <taxon>Bdelloidea</taxon>
        <taxon>Adinetida</taxon>
        <taxon>Adinetidae</taxon>
        <taxon>Adineta</taxon>
    </lineage>
</organism>
<dbReference type="Proteomes" id="UP000663860">
    <property type="component" value="Unassembled WGS sequence"/>
</dbReference>
<accession>A0A813XJ81</accession>
<evidence type="ECO:0000313" key="2">
    <source>
        <dbReference type="EMBL" id="CAF3682263.1"/>
    </source>
</evidence>
<protein>
    <submittedName>
        <fullName evidence="1">Uncharacterized protein</fullName>
    </submittedName>
</protein>
<dbReference type="AlphaFoldDB" id="A0A813XJ81"/>
<gene>
    <name evidence="1" type="ORF">IZO911_LOCUS10675</name>
    <name evidence="2" type="ORF">KXQ929_LOCUS9754</name>
</gene>
<dbReference type="Proteomes" id="UP000663868">
    <property type="component" value="Unassembled WGS sequence"/>
</dbReference>
<evidence type="ECO:0000313" key="1">
    <source>
        <dbReference type="EMBL" id="CAF0871381.1"/>
    </source>
</evidence>
<dbReference type="EMBL" id="CAJNOE010000078">
    <property type="protein sequence ID" value="CAF0871381.1"/>
    <property type="molecule type" value="Genomic_DNA"/>
</dbReference>